<dbReference type="Proteomes" id="UP001618531">
    <property type="component" value="Unassembled WGS sequence"/>
</dbReference>
<accession>A0ABW8I3N0</accession>
<proteinExistence type="predicted"/>
<sequence>PHRVSCVFLAGIRIYHVEFFYASTFFKKEIKQEHTDCHSNSFFYIKIRSLQQEQLYDLNHQKVKPN</sequence>
<dbReference type="RefSeq" id="WP_402879292.1">
    <property type="nucleotide sequence ID" value="NZ_JBIYSL010000011.1"/>
</dbReference>
<name>A0ABW8I3N0_9BACL</name>
<reference evidence="1 2" key="1">
    <citation type="submission" date="2024-11" db="EMBL/GenBank/DDBJ databases">
        <title>Identification and Characterization of a Novel Fosfomycin Bacillithiol Transferase FosB8 in Paenibacillus illinoisensis.</title>
        <authorList>
            <person name="Lu W."/>
        </authorList>
    </citation>
    <scope>NUCLEOTIDE SEQUENCE [LARGE SCALE GENOMIC DNA]</scope>
    <source>
        <strain evidence="1 2">WP77</strain>
    </source>
</reference>
<keyword evidence="2" id="KW-1185">Reference proteome</keyword>
<evidence type="ECO:0000313" key="1">
    <source>
        <dbReference type="EMBL" id="MFK0526281.1"/>
    </source>
</evidence>
<dbReference type="EMBL" id="JBIYSL010000011">
    <property type="protein sequence ID" value="MFK0526281.1"/>
    <property type="molecule type" value="Genomic_DNA"/>
</dbReference>
<organism evidence="1 2">
    <name type="scientific">Paenibacillus illinoisensis</name>
    <dbReference type="NCBI Taxonomy" id="59845"/>
    <lineage>
        <taxon>Bacteria</taxon>
        <taxon>Bacillati</taxon>
        <taxon>Bacillota</taxon>
        <taxon>Bacilli</taxon>
        <taxon>Bacillales</taxon>
        <taxon>Paenibacillaceae</taxon>
        <taxon>Paenibacillus</taxon>
    </lineage>
</organism>
<comment type="caution">
    <text evidence="1">The sequence shown here is derived from an EMBL/GenBank/DDBJ whole genome shotgun (WGS) entry which is preliminary data.</text>
</comment>
<feature type="non-terminal residue" evidence="1">
    <location>
        <position position="1"/>
    </location>
</feature>
<protein>
    <submittedName>
        <fullName evidence="1">Uncharacterized protein</fullName>
    </submittedName>
</protein>
<gene>
    <name evidence="1" type="ORF">ACINKY_29125</name>
</gene>
<evidence type="ECO:0000313" key="2">
    <source>
        <dbReference type="Proteomes" id="UP001618531"/>
    </source>
</evidence>